<gene>
    <name evidence="6" type="ORF">JM93_01666</name>
</gene>
<dbReference type="RefSeq" id="WP_145342101.1">
    <property type="nucleotide sequence ID" value="NZ_SMLY01000063.1"/>
</dbReference>
<keyword evidence="7" id="KW-1185">Reference proteome</keyword>
<dbReference type="SMR" id="A0A562T818"/>
<dbReference type="PANTHER" id="PTHR22893:SF91">
    <property type="entry name" value="NADPH DEHYDROGENASE 2-RELATED"/>
    <property type="match status" value="1"/>
</dbReference>
<comment type="cofactor">
    <cofactor evidence="1">
        <name>FMN</name>
        <dbReference type="ChEBI" id="CHEBI:58210"/>
    </cofactor>
</comment>
<comment type="caution">
    <text evidence="6">The sequence shown here is derived from an EMBL/GenBank/DDBJ whole genome shotgun (WGS) entry which is preliminary data.</text>
</comment>
<comment type="similarity">
    <text evidence="2">Belongs to the NADH:flavin oxidoreductase/NADH oxidase family.</text>
</comment>
<dbReference type="InterPro" id="IPR045247">
    <property type="entry name" value="Oye-like"/>
</dbReference>
<dbReference type="CDD" id="cd02933">
    <property type="entry name" value="OYE_like_FMN"/>
    <property type="match status" value="1"/>
</dbReference>
<evidence type="ECO:0000256" key="3">
    <source>
        <dbReference type="ARBA" id="ARBA00023002"/>
    </source>
</evidence>
<evidence type="ECO:0000259" key="5">
    <source>
        <dbReference type="Pfam" id="PF00724"/>
    </source>
</evidence>
<dbReference type="InterPro" id="IPR013785">
    <property type="entry name" value="Aldolase_TIM"/>
</dbReference>
<name>A0A562T818_9HYPH</name>
<dbReference type="OrthoDB" id="9784632at2"/>
<evidence type="ECO:0000256" key="1">
    <source>
        <dbReference type="ARBA" id="ARBA00001917"/>
    </source>
</evidence>
<dbReference type="PANTHER" id="PTHR22893">
    <property type="entry name" value="NADH OXIDOREDUCTASE-RELATED"/>
    <property type="match status" value="1"/>
</dbReference>
<reference evidence="6 7" key="1">
    <citation type="submission" date="2019-07" db="EMBL/GenBank/DDBJ databases">
        <title>Genomic Encyclopedia of Archaeal and Bacterial Type Strains, Phase II (KMG-II): from individual species to whole genera.</title>
        <authorList>
            <person name="Goeker M."/>
        </authorList>
    </citation>
    <scope>NUCLEOTIDE SEQUENCE [LARGE SCALE GENOMIC DNA]</scope>
    <source>
        <strain evidence="6 7">ATCC BAA-252</strain>
    </source>
</reference>
<sequence>MSSTEKLFQPIKIGAIELKNRIVMAPLTRNRARAEDDAPYEIHAEYYGQRAGAGLIITEAAQISPQGKGYAWTPGIYSTAQIAGWKQVTDAVHAKGGKIVLQLWHVGRISHPVLQPGGAAPVAPSAISAKSKSFDGENFIETTEPRALETDEIASIIEDYRTAAENAKAAGFDGVEIHAANGYLIDQFIRDGSNTRTDAYGGSIENRLRFLKEVTDAVTGVWGADRVGVRLSPFSNANNIEDSNPQATFALAVDLLNSYGLAYLHLVEGQTGGPRDLPEGADLQALYARFGGAKLGNNGYNRDLAIARVDKGDVDLVAFGRPYIANPDLAERLQRNAPLNEPDQTTFYGGTEKGYTDYPFLNETQAA</sequence>
<dbReference type="AlphaFoldDB" id="A0A562T818"/>
<dbReference type="FunFam" id="3.20.20.70:FF:000059">
    <property type="entry name" value="N-ethylmaleimide reductase, FMN-linked"/>
    <property type="match status" value="1"/>
</dbReference>
<dbReference type="GO" id="GO:0010181">
    <property type="term" value="F:FMN binding"/>
    <property type="evidence" value="ECO:0007669"/>
    <property type="project" value="InterPro"/>
</dbReference>
<dbReference type="GO" id="GO:0005829">
    <property type="term" value="C:cytosol"/>
    <property type="evidence" value="ECO:0007669"/>
    <property type="project" value="UniProtKB-ARBA"/>
</dbReference>
<evidence type="ECO:0000256" key="4">
    <source>
        <dbReference type="SAM" id="MobiDB-lite"/>
    </source>
</evidence>
<dbReference type="GO" id="GO:0016628">
    <property type="term" value="F:oxidoreductase activity, acting on the CH-CH group of donors, NAD or NADP as acceptor"/>
    <property type="evidence" value="ECO:0007669"/>
    <property type="project" value="UniProtKB-ARBA"/>
</dbReference>
<dbReference type="NCBIfam" id="NF007899">
    <property type="entry name" value="PRK10605.1"/>
    <property type="match status" value="1"/>
</dbReference>
<dbReference type="Proteomes" id="UP000320593">
    <property type="component" value="Unassembled WGS sequence"/>
</dbReference>
<evidence type="ECO:0000256" key="2">
    <source>
        <dbReference type="ARBA" id="ARBA00005979"/>
    </source>
</evidence>
<dbReference type="Pfam" id="PF00724">
    <property type="entry name" value="Oxidored_FMN"/>
    <property type="match status" value="1"/>
</dbReference>
<evidence type="ECO:0000313" key="7">
    <source>
        <dbReference type="Proteomes" id="UP000320593"/>
    </source>
</evidence>
<feature type="region of interest" description="Disordered" evidence="4">
    <location>
        <begin position="335"/>
        <end position="367"/>
    </location>
</feature>
<accession>A0A562T818</accession>
<evidence type="ECO:0000313" key="6">
    <source>
        <dbReference type="EMBL" id="TWI89463.1"/>
    </source>
</evidence>
<dbReference type="SUPFAM" id="SSF51395">
    <property type="entry name" value="FMN-linked oxidoreductases"/>
    <property type="match status" value="1"/>
</dbReference>
<keyword evidence="3" id="KW-0560">Oxidoreductase</keyword>
<organism evidence="6 7">
    <name type="scientific">Roseibium hamelinense</name>
    <dbReference type="NCBI Taxonomy" id="150831"/>
    <lineage>
        <taxon>Bacteria</taxon>
        <taxon>Pseudomonadati</taxon>
        <taxon>Pseudomonadota</taxon>
        <taxon>Alphaproteobacteria</taxon>
        <taxon>Hyphomicrobiales</taxon>
        <taxon>Stappiaceae</taxon>
        <taxon>Roseibium</taxon>
    </lineage>
</organism>
<dbReference type="InterPro" id="IPR001155">
    <property type="entry name" value="OxRdtase_FMN_N"/>
</dbReference>
<protein>
    <submittedName>
        <fullName evidence="6">N-ethylmaleimide reductase</fullName>
    </submittedName>
</protein>
<proteinExistence type="inferred from homology"/>
<dbReference type="Gene3D" id="3.20.20.70">
    <property type="entry name" value="Aldolase class I"/>
    <property type="match status" value="1"/>
</dbReference>
<dbReference type="EMBL" id="VLLF01000003">
    <property type="protein sequence ID" value="TWI89463.1"/>
    <property type="molecule type" value="Genomic_DNA"/>
</dbReference>
<feature type="domain" description="NADH:flavin oxidoreductase/NADH oxidase N-terminal" evidence="5">
    <location>
        <begin position="6"/>
        <end position="340"/>
    </location>
</feature>